<keyword evidence="2" id="KW-1185">Reference proteome</keyword>
<protein>
    <submittedName>
        <fullName evidence="1">Uncharacterized protein</fullName>
    </submittedName>
</protein>
<accession>A0ACC1L6B5</accession>
<organism evidence="1 2">
    <name type="scientific">Coemansia furcata</name>
    <dbReference type="NCBI Taxonomy" id="417177"/>
    <lineage>
        <taxon>Eukaryota</taxon>
        <taxon>Fungi</taxon>
        <taxon>Fungi incertae sedis</taxon>
        <taxon>Zoopagomycota</taxon>
        <taxon>Kickxellomycotina</taxon>
        <taxon>Kickxellomycetes</taxon>
        <taxon>Kickxellales</taxon>
        <taxon>Kickxellaceae</taxon>
        <taxon>Coemansia</taxon>
    </lineage>
</organism>
<reference evidence="1" key="1">
    <citation type="submission" date="2022-07" db="EMBL/GenBank/DDBJ databases">
        <title>Phylogenomic reconstructions and comparative analyses of Kickxellomycotina fungi.</title>
        <authorList>
            <person name="Reynolds N.K."/>
            <person name="Stajich J.E."/>
            <person name="Barry K."/>
            <person name="Grigoriev I.V."/>
            <person name="Crous P."/>
            <person name="Smith M.E."/>
        </authorList>
    </citation>
    <scope>NUCLEOTIDE SEQUENCE</scope>
    <source>
        <strain evidence="1">CBS 102833</strain>
    </source>
</reference>
<name>A0ACC1L6B5_9FUNG</name>
<evidence type="ECO:0000313" key="1">
    <source>
        <dbReference type="EMBL" id="KAJ2802291.1"/>
    </source>
</evidence>
<feature type="non-terminal residue" evidence="1">
    <location>
        <position position="316"/>
    </location>
</feature>
<sequence length="316" mass="35281">MLSALCAPAAPARLRLRGSGPLLSRLSRASLATQAATHSPLVIGIRREDKNRWERRVALTPAHVKELIAETGAQVIVQPSNTRIFNNASFIAAGATINEDLSHADAILGIKEVPIDKLIPSKTYVIFSHTHKGQKYNMPSLQAFLDKGIRLIDYELMVNKEGKRQVLFGKHAGYAGMIDGLHGLGQRLLALGYNSPFIHMGQAHVYPNLECVHTKLRHVADIIEDQGLPEAFAPMLFTFTGSGNVTQGARAIFDDLPHDNVTVDELPFIAKDRYNERYRRRLLALQVGAEDYVERIDGGPYSREEYREYPERYRSV</sequence>
<comment type="caution">
    <text evidence="1">The sequence shown here is derived from an EMBL/GenBank/DDBJ whole genome shotgun (WGS) entry which is preliminary data.</text>
</comment>
<proteinExistence type="predicted"/>
<evidence type="ECO:0000313" key="2">
    <source>
        <dbReference type="Proteomes" id="UP001140096"/>
    </source>
</evidence>
<dbReference type="Proteomes" id="UP001140096">
    <property type="component" value="Unassembled WGS sequence"/>
</dbReference>
<gene>
    <name evidence="1" type="ORF">H4S07_004729</name>
</gene>
<dbReference type="EMBL" id="JANBUP010002019">
    <property type="protein sequence ID" value="KAJ2802291.1"/>
    <property type="molecule type" value="Genomic_DNA"/>
</dbReference>